<organism evidence="14">
    <name type="scientific">Pneumocystis jirovecii</name>
    <name type="common">Human pneumocystis pneumonia agent</name>
    <dbReference type="NCBI Taxonomy" id="42068"/>
    <lineage>
        <taxon>Eukaryota</taxon>
        <taxon>Fungi</taxon>
        <taxon>Dikarya</taxon>
        <taxon>Ascomycota</taxon>
        <taxon>Taphrinomycotina</taxon>
        <taxon>Pneumocystomycetes</taxon>
        <taxon>Pneumocystaceae</taxon>
        <taxon>Pneumocystis</taxon>
    </lineage>
</organism>
<keyword evidence="8" id="KW-0539">Nucleus</keyword>
<dbReference type="VEuPathDB" id="FungiDB:PNEJI1_001178"/>
<comment type="subcellular location">
    <subcellularLocation>
        <location evidence="2">Chromosome</location>
    </subcellularLocation>
    <subcellularLocation>
        <location evidence="1">Nucleus</location>
    </subcellularLocation>
</comment>
<evidence type="ECO:0000256" key="4">
    <source>
        <dbReference type="ARBA" id="ARBA00022454"/>
    </source>
</evidence>
<keyword evidence="5 10" id="KW-0132">Cell division</keyword>
<feature type="domain" description="Condensin complex subunit 1 C-terminal" evidence="11">
    <location>
        <begin position="991"/>
        <end position="1151"/>
    </location>
</feature>
<dbReference type="InterPro" id="IPR032682">
    <property type="entry name" value="Cnd1_C"/>
</dbReference>
<dbReference type="Gene3D" id="1.25.10.10">
    <property type="entry name" value="Leucine-rich Repeat Variant"/>
    <property type="match status" value="2"/>
</dbReference>
<comment type="function">
    <text evidence="10">Regulatory subunit of the condensin complex, a complex required for conversion of interphase chromatin into mitotic-like condense chromosomes. The condensin complex probably introduces positive supercoils into relaxed DNA in the presence of type I topoisomerases and converts nicked DNA into positive knotted forms in the presence of type II topoisomerases.</text>
</comment>
<keyword evidence="7 10" id="KW-0226">DNA condensation</keyword>
<comment type="similarity">
    <text evidence="3 10">Belongs to the CND1 (condensin subunit 1) family.</text>
</comment>
<dbReference type="Proteomes" id="UP000010422">
    <property type="component" value="Unassembled WGS sequence"/>
</dbReference>
<dbReference type="Pfam" id="PF12717">
    <property type="entry name" value="Cnd1"/>
    <property type="match status" value="1"/>
</dbReference>
<comment type="caution">
    <text evidence="13">The sequence shown here is derived from an EMBL/GenBank/DDBJ whole genome shotgun (WGS) entry which is preliminary data.</text>
</comment>
<keyword evidence="9 10" id="KW-0131">Cell cycle</keyword>
<evidence type="ECO:0000313" key="14">
    <source>
        <dbReference type="Proteomes" id="UP000010422"/>
    </source>
</evidence>
<dbReference type="PANTHER" id="PTHR14222:SF2">
    <property type="entry name" value="CONDENSIN COMPLEX SUBUNIT 1"/>
    <property type="match status" value="1"/>
</dbReference>
<evidence type="ECO:0000256" key="9">
    <source>
        <dbReference type="ARBA" id="ARBA00023306"/>
    </source>
</evidence>
<evidence type="ECO:0000256" key="3">
    <source>
        <dbReference type="ARBA" id="ARBA00009606"/>
    </source>
</evidence>
<evidence type="ECO:0000259" key="12">
    <source>
        <dbReference type="Pfam" id="PF12922"/>
    </source>
</evidence>
<evidence type="ECO:0000256" key="8">
    <source>
        <dbReference type="ARBA" id="ARBA00023242"/>
    </source>
</evidence>
<evidence type="ECO:0000256" key="6">
    <source>
        <dbReference type="ARBA" id="ARBA00022776"/>
    </source>
</evidence>
<feature type="domain" description="Condensin complex subunit 1 N-terminal" evidence="12">
    <location>
        <begin position="75"/>
        <end position="236"/>
    </location>
</feature>
<dbReference type="PIRSF" id="PIRSF017127">
    <property type="entry name" value="Condensin_D2"/>
    <property type="match status" value="1"/>
</dbReference>
<dbReference type="InterPro" id="IPR011989">
    <property type="entry name" value="ARM-like"/>
</dbReference>
<evidence type="ECO:0000256" key="10">
    <source>
        <dbReference type="PIRNR" id="PIRNR017127"/>
    </source>
</evidence>
<dbReference type="InterPro" id="IPR026971">
    <property type="entry name" value="CND1/NCAPD3"/>
</dbReference>
<sequence>MIFNLKKILTAYLDDSENFLLDENIANISRDNVNYVIDNIIDVTSASLGIILEDEYMKSLFGILRVFDSLSIGSSNKFIDLIISGLQLVTESLSKDIFENEIDIQDQRKDILEVLGFSLYWLVSIIERTISNPSHSQNLSRGTKHFKCTKKVPKQETLDFSYFFQNSLDVMCRILSLKLSKLWPITSERDVFVSLFIRSGYLIFENEQLVKIVSVKMRIFKLLCVAIKHQGHAFGAQTSLIQGLQYYEHLPEPVAEFLQILSEQYDYPQLLDEILRELSVKEFNSNDNKGPKSISLFLVKLSDIMPRNVLKQMTMIIKILDSDSYTLRCGVIEVCGNLILGLFRLEEQSEDHKSQIDSFFDILEERFLDVNPYCRSKVIQVYIKLCELNNKFPKRRQIVTDLCVRSLEDKSTNVRKNAIRLLSKLISTHPFSLMHGGQLSKKVWYERLKFVEKQLNSLKPFVESAGLTKKNVLDDDDDDEILESFDCIKLEDQKTACKETFLKMLENEKSDINCNVCSDDFMKLHLTKRYYFEALKFIESLHTGSVLVNQLLASKNKSEVLEAMEFYVVADAYKLDTSKSGIRKMLHLIWTKSTSDEGKAVHAKLIECYKGLFFDPPDGINANDAINYIARNMISLTYGATLAELTSLEQLLSIMMKEGHISDSVVKKLWNIYGVQKEDISKQQRRGAIIILGMLGLADNDIIAIGLESLLYIGLGDYGKTDMSLARYSCIALQRLKQVNKKSKGPFDNFQERLSDDHVIFLKLGDIILLPSENIEWFSVAEQAINAIYLLARYPDRICINLLRSKCRSVFKSFSLKKTSSEDNPFSIKSSSLLSQLLFVVGHIALKQIVYIETCENEFKRKKSDDGKAKKLHHSSETSNIVDNNELDFVTGTIEDDFSEVMNYIREYELLYGHNSLLAKFGPLVREICINGHLYNDPCLQSIAALTLAKMMCVSGFKYIITMDIANFIAQFCESNLHLLFSILQKSEDPLIRSNLVIALGDMNVCFNHLINENVEFLYSRLKDNDPSVRKTCLMTLTFLILAGQVKVKGQLGQMVRCLEDNDRRIMDFAKMFFTELSMKDNAIYNNFPDIFSSLTTDFDLLDEASFKRIMRFLISFIEKEKHAKQLAEKFVIRLSKCNTERQWNDTAFVISLLPHKNEAIHKIVMDGYHHDIGIK</sequence>
<dbReference type="GO" id="GO:0000796">
    <property type="term" value="C:condensin complex"/>
    <property type="evidence" value="ECO:0007669"/>
    <property type="project" value="TreeGrafter"/>
</dbReference>
<accession>L0PDS0</accession>
<gene>
    <name evidence="13" type="ORF">PNEJI1_001178</name>
</gene>
<keyword evidence="6 10" id="KW-0498">Mitosis</keyword>
<keyword evidence="4" id="KW-0158">Chromosome</keyword>
<dbReference type="GO" id="GO:0042393">
    <property type="term" value="F:histone binding"/>
    <property type="evidence" value="ECO:0007669"/>
    <property type="project" value="TreeGrafter"/>
</dbReference>
<evidence type="ECO:0000313" key="13">
    <source>
        <dbReference type="EMBL" id="CCJ29780.1"/>
    </source>
</evidence>
<dbReference type="AlphaFoldDB" id="L0PDS0"/>
<dbReference type="GO" id="GO:0005634">
    <property type="term" value="C:nucleus"/>
    <property type="evidence" value="ECO:0007669"/>
    <property type="project" value="UniProtKB-SubCell"/>
</dbReference>
<reference evidence="13 14" key="1">
    <citation type="journal article" date="2012" name="MBio">
        <title>De novo assembly of the Pneumocystis jirovecii genome from a single bronchoalveolar lavage fluid specimen from a patient.</title>
        <authorList>
            <person name="Cisse O.H."/>
            <person name="Pagni M."/>
            <person name="Hauser P.M."/>
        </authorList>
    </citation>
    <scope>NUCLEOTIDE SEQUENCE [LARGE SCALE GENOMIC DNA]</scope>
    <source>
        <strain evidence="13 14">SE8</strain>
    </source>
</reference>
<dbReference type="InterPro" id="IPR007673">
    <property type="entry name" value="Condensin_cplx_su1"/>
</dbReference>
<dbReference type="PANTHER" id="PTHR14222">
    <property type="entry name" value="CONDENSIN"/>
    <property type="match status" value="1"/>
</dbReference>
<dbReference type="Pfam" id="PF12922">
    <property type="entry name" value="Cnd1_N"/>
    <property type="match status" value="1"/>
</dbReference>
<dbReference type="InterPro" id="IPR016024">
    <property type="entry name" value="ARM-type_fold"/>
</dbReference>
<evidence type="ECO:0000256" key="2">
    <source>
        <dbReference type="ARBA" id="ARBA00004286"/>
    </source>
</evidence>
<proteinExistence type="inferred from homology"/>
<dbReference type="FunCoup" id="L0PDS0">
    <property type="interactions" value="237"/>
</dbReference>
<dbReference type="InterPro" id="IPR024324">
    <property type="entry name" value="Condensin_cplx_su1_N"/>
</dbReference>
<evidence type="ECO:0000256" key="1">
    <source>
        <dbReference type="ARBA" id="ARBA00004123"/>
    </source>
</evidence>
<dbReference type="GO" id="GO:0007076">
    <property type="term" value="P:mitotic chromosome condensation"/>
    <property type="evidence" value="ECO:0007669"/>
    <property type="project" value="InterPro"/>
</dbReference>
<dbReference type="InParanoid" id="L0PDS0"/>
<protein>
    <recommendedName>
        <fullName evidence="10">Condensin complex subunit 1</fullName>
    </recommendedName>
</protein>
<dbReference type="STRING" id="1209962.L0PDS0"/>
<name>L0PDS0_PNEJI</name>
<dbReference type="EMBL" id="CAKM01000213">
    <property type="protein sequence ID" value="CCJ29780.1"/>
    <property type="molecule type" value="Genomic_DNA"/>
</dbReference>
<evidence type="ECO:0000259" key="11">
    <source>
        <dbReference type="Pfam" id="PF12717"/>
    </source>
</evidence>
<evidence type="ECO:0000256" key="5">
    <source>
        <dbReference type="ARBA" id="ARBA00022618"/>
    </source>
</evidence>
<evidence type="ECO:0000256" key="7">
    <source>
        <dbReference type="ARBA" id="ARBA00023067"/>
    </source>
</evidence>
<dbReference type="GO" id="GO:0010032">
    <property type="term" value="P:meiotic chromosome condensation"/>
    <property type="evidence" value="ECO:0007669"/>
    <property type="project" value="TreeGrafter"/>
</dbReference>
<dbReference type="GO" id="GO:0051301">
    <property type="term" value="P:cell division"/>
    <property type="evidence" value="ECO:0007669"/>
    <property type="project" value="UniProtKB-KW"/>
</dbReference>
<dbReference type="GO" id="GO:0000779">
    <property type="term" value="C:condensed chromosome, centromeric region"/>
    <property type="evidence" value="ECO:0007669"/>
    <property type="project" value="TreeGrafter"/>
</dbReference>
<dbReference type="SUPFAM" id="SSF48371">
    <property type="entry name" value="ARM repeat"/>
    <property type="match status" value="1"/>
</dbReference>